<dbReference type="SMART" id="SM00028">
    <property type="entry name" value="TPR"/>
    <property type="match status" value="3"/>
</dbReference>
<name>A0A7I8LAP8_SPIIN</name>
<dbReference type="SUPFAM" id="SSF48452">
    <property type="entry name" value="TPR-like"/>
    <property type="match status" value="1"/>
</dbReference>
<accession>A0A7I8LAP8</accession>
<dbReference type="PANTHER" id="PTHR47541:SF1">
    <property type="entry name" value="TETRATRICOPEPTIDE REPEAT (TPR)-LIKE SUPERFAMILY PROTEIN"/>
    <property type="match status" value="1"/>
</dbReference>
<evidence type="ECO:0000313" key="2">
    <source>
        <dbReference type="EMBL" id="CAA7406852.1"/>
    </source>
</evidence>
<dbReference type="OrthoDB" id="2942533at2759"/>
<evidence type="ECO:0000313" key="3">
    <source>
        <dbReference type="Proteomes" id="UP000663760"/>
    </source>
</evidence>
<feature type="region of interest" description="Disordered" evidence="1">
    <location>
        <begin position="133"/>
        <end position="318"/>
    </location>
</feature>
<organism evidence="2 3">
    <name type="scientific">Spirodela intermedia</name>
    <name type="common">Intermediate duckweed</name>
    <dbReference type="NCBI Taxonomy" id="51605"/>
    <lineage>
        <taxon>Eukaryota</taxon>
        <taxon>Viridiplantae</taxon>
        <taxon>Streptophyta</taxon>
        <taxon>Embryophyta</taxon>
        <taxon>Tracheophyta</taxon>
        <taxon>Spermatophyta</taxon>
        <taxon>Magnoliopsida</taxon>
        <taxon>Liliopsida</taxon>
        <taxon>Araceae</taxon>
        <taxon>Lemnoideae</taxon>
        <taxon>Spirodela</taxon>
    </lineage>
</organism>
<dbReference type="InterPro" id="IPR011990">
    <property type="entry name" value="TPR-like_helical_dom_sf"/>
</dbReference>
<feature type="compositionally biased region" description="Polar residues" evidence="1">
    <location>
        <begin position="252"/>
        <end position="265"/>
    </location>
</feature>
<feature type="compositionally biased region" description="Basic and acidic residues" evidence="1">
    <location>
        <begin position="156"/>
        <end position="174"/>
    </location>
</feature>
<reference evidence="2" key="1">
    <citation type="submission" date="2020-02" db="EMBL/GenBank/DDBJ databases">
        <authorList>
            <person name="Scholz U."/>
            <person name="Mascher M."/>
            <person name="Fiebig A."/>
        </authorList>
    </citation>
    <scope>NUCLEOTIDE SEQUENCE</scope>
</reference>
<keyword evidence="3" id="KW-1185">Reference proteome</keyword>
<feature type="compositionally biased region" description="Polar residues" evidence="1">
    <location>
        <begin position="211"/>
        <end position="230"/>
    </location>
</feature>
<dbReference type="Proteomes" id="UP000663760">
    <property type="component" value="Chromosome 13"/>
</dbReference>
<evidence type="ECO:0000256" key="1">
    <source>
        <dbReference type="SAM" id="MobiDB-lite"/>
    </source>
</evidence>
<dbReference type="EMBL" id="LR746276">
    <property type="protein sequence ID" value="CAA7406852.1"/>
    <property type="molecule type" value="Genomic_DNA"/>
</dbReference>
<proteinExistence type="predicted"/>
<sequence length="318" mass="36058">MAGPEQTTGMPAPMSRVERAHKLYREGMHEEALAFYTEALVMARSKAQRIALHSNRAACYLKLHDFKKAAEECTSVLELDQQHTGALMLRVQTLVTLKDYQSALFDVNRLIEMSPSSDVYQNLQARLKTQLSLAPIPESDEEALVHEEDGDDGEEERERETDGESKGEQKKIGEKPSQISGSLDTEVQRQVRILESQTTQAQKPSRVLEYQTAQTQKPNKIPESQATRAQKPSRIPEYQTTQTQKPRRISESPVTQAQSTANPSNERSKGWETIPKPKGHSGLDYSRWDKVEDDSSEDEEEEDDDEPQYRFRVRAVGI</sequence>
<dbReference type="Gene3D" id="1.25.40.10">
    <property type="entry name" value="Tetratricopeptide repeat domain"/>
    <property type="match status" value="1"/>
</dbReference>
<dbReference type="InterPro" id="IPR019734">
    <property type="entry name" value="TPR_rpt"/>
</dbReference>
<dbReference type="AlphaFoldDB" id="A0A7I8LAP8"/>
<protein>
    <submittedName>
        <fullName evidence="2">Uncharacterized protein</fullName>
    </submittedName>
</protein>
<dbReference type="PANTHER" id="PTHR47541">
    <property type="entry name" value="TETRATRICOPEPTIDE REPEAT (TPR)-LIKE SUPERFAMILY PROTEIN"/>
    <property type="match status" value="1"/>
</dbReference>
<gene>
    <name evidence="2" type="ORF">SI8410_13017530</name>
</gene>
<feature type="compositionally biased region" description="Acidic residues" evidence="1">
    <location>
        <begin position="138"/>
        <end position="155"/>
    </location>
</feature>
<feature type="compositionally biased region" description="Acidic residues" evidence="1">
    <location>
        <begin position="291"/>
        <end position="306"/>
    </location>
</feature>